<dbReference type="EnsemblPlants" id="Pp3c23_18170V3.5">
    <property type="protein sequence ID" value="Pp3c23_18170V3.5"/>
    <property type="gene ID" value="Pp3c23_18170"/>
</dbReference>
<dbReference type="PANTHER" id="PTHR13382:SF22">
    <property type="entry name" value="F-BOX PROTEIN SKIP14"/>
    <property type="match status" value="1"/>
</dbReference>
<dbReference type="Gramene" id="Pp3c23_18170V3.6">
    <property type="protein sequence ID" value="Pp3c23_18170V3.6"/>
    <property type="gene ID" value="Pp3c23_18170"/>
</dbReference>
<dbReference type="GeneID" id="112275951"/>
<dbReference type="OMA" id="YDCTRDE"/>
<dbReference type="PANTHER" id="PTHR13382">
    <property type="entry name" value="MITOCHONDRIAL ATP SYNTHASE COUPLING FACTOR B"/>
    <property type="match status" value="1"/>
</dbReference>
<dbReference type="SUPFAM" id="SSF81383">
    <property type="entry name" value="F-box domain"/>
    <property type="match status" value="1"/>
</dbReference>
<organism evidence="2 3">
    <name type="scientific">Physcomitrium patens</name>
    <name type="common">Spreading-leaved earth moss</name>
    <name type="synonym">Physcomitrella patens</name>
    <dbReference type="NCBI Taxonomy" id="3218"/>
    <lineage>
        <taxon>Eukaryota</taxon>
        <taxon>Viridiplantae</taxon>
        <taxon>Streptophyta</taxon>
        <taxon>Embryophyta</taxon>
        <taxon>Bryophyta</taxon>
        <taxon>Bryophytina</taxon>
        <taxon>Bryopsida</taxon>
        <taxon>Funariidae</taxon>
        <taxon>Funariales</taxon>
        <taxon>Funariaceae</taxon>
        <taxon>Physcomitrium</taxon>
    </lineage>
</organism>
<dbReference type="PROSITE" id="PS00198">
    <property type="entry name" value="4FE4S_FER_1"/>
    <property type="match status" value="1"/>
</dbReference>
<dbReference type="InterPro" id="IPR017900">
    <property type="entry name" value="4Fe4S_Fe_S_CS"/>
</dbReference>
<dbReference type="PROSITE" id="PS50181">
    <property type="entry name" value="FBOX"/>
    <property type="match status" value="1"/>
</dbReference>
<dbReference type="RefSeq" id="XP_024362536.1">
    <property type="nucleotide sequence ID" value="XM_024506768.2"/>
</dbReference>
<dbReference type="KEGG" id="ppp:112275951"/>
<accession>A0A7I4CFV9</accession>
<proteinExistence type="predicted"/>
<keyword evidence="3" id="KW-1185">Reference proteome</keyword>
<dbReference type="EnsemblPlants" id="Pp3c23_18170V3.6">
    <property type="protein sequence ID" value="Pp3c23_18170V3.6"/>
    <property type="gene ID" value="Pp3c23_18170"/>
</dbReference>
<dbReference type="InterPro" id="IPR001810">
    <property type="entry name" value="F-box_dom"/>
</dbReference>
<evidence type="ECO:0000313" key="3">
    <source>
        <dbReference type="Proteomes" id="UP000006727"/>
    </source>
</evidence>
<reference evidence="2" key="3">
    <citation type="submission" date="2020-12" db="UniProtKB">
        <authorList>
            <consortium name="EnsemblPlants"/>
        </authorList>
    </citation>
    <scope>IDENTIFICATION</scope>
</reference>
<dbReference type="Gene3D" id="3.80.10.10">
    <property type="entry name" value="Ribonuclease Inhibitor"/>
    <property type="match status" value="1"/>
</dbReference>
<dbReference type="InterPro" id="IPR050648">
    <property type="entry name" value="F-box_LRR-repeat"/>
</dbReference>
<dbReference type="InterPro" id="IPR032675">
    <property type="entry name" value="LRR_dom_sf"/>
</dbReference>
<name>A0A7I4CFV9_PHYPA</name>
<dbReference type="EMBL" id="ABEU02000023">
    <property type="status" value="NOT_ANNOTATED_CDS"/>
    <property type="molecule type" value="Genomic_DNA"/>
</dbReference>
<dbReference type="AlphaFoldDB" id="A0A7I4CFV9"/>
<reference evidence="2 3" key="1">
    <citation type="journal article" date="2008" name="Science">
        <title>The Physcomitrella genome reveals evolutionary insights into the conquest of land by plants.</title>
        <authorList>
            <person name="Rensing S."/>
            <person name="Lang D."/>
            <person name="Zimmer A."/>
            <person name="Terry A."/>
            <person name="Salamov A."/>
            <person name="Shapiro H."/>
            <person name="Nishiyama T."/>
            <person name="Perroud P.-F."/>
            <person name="Lindquist E."/>
            <person name="Kamisugi Y."/>
            <person name="Tanahashi T."/>
            <person name="Sakakibara K."/>
            <person name="Fujita T."/>
            <person name="Oishi K."/>
            <person name="Shin-I T."/>
            <person name="Kuroki Y."/>
            <person name="Toyoda A."/>
            <person name="Suzuki Y."/>
            <person name="Hashimoto A."/>
            <person name="Yamaguchi K."/>
            <person name="Sugano A."/>
            <person name="Kohara Y."/>
            <person name="Fujiyama A."/>
            <person name="Anterola A."/>
            <person name="Aoki S."/>
            <person name="Ashton N."/>
            <person name="Barbazuk W.B."/>
            <person name="Barker E."/>
            <person name="Bennetzen J."/>
            <person name="Bezanilla M."/>
            <person name="Blankenship R."/>
            <person name="Cho S.H."/>
            <person name="Dutcher S."/>
            <person name="Estelle M."/>
            <person name="Fawcett J.A."/>
            <person name="Gundlach H."/>
            <person name="Hanada K."/>
            <person name="Heyl A."/>
            <person name="Hicks K.A."/>
            <person name="Hugh J."/>
            <person name="Lohr M."/>
            <person name="Mayer K."/>
            <person name="Melkozernov A."/>
            <person name="Murata T."/>
            <person name="Nelson D."/>
            <person name="Pils B."/>
            <person name="Prigge M."/>
            <person name="Reiss B."/>
            <person name="Renner T."/>
            <person name="Rombauts S."/>
            <person name="Rushton P."/>
            <person name="Sanderfoot A."/>
            <person name="Schween G."/>
            <person name="Shiu S.-H."/>
            <person name="Stueber K."/>
            <person name="Theodoulou F.L."/>
            <person name="Tu H."/>
            <person name="Van de Peer Y."/>
            <person name="Verrier P.J."/>
            <person name="Waters E."/>
            <person name="Wood A."/>
            <person name="Yang L."/>
            <person name="Cove D."/>
            <person name="Cuming A."/>
            <person name="Hasebe M."/>
            <person name="Lucas S."/>
            <person name="Mishler D.B."/>
            <person name="Reski R."/>
            <person name="Grigoriev I."/>
            <person name="Quatrano R.S."/>
            <person name="Boore J.L."/>
        </authorList>
    </citation>
    <scope>NUCLEOTIDE SEQUENCE [LARGE SCALE GENOMIC DNA]</scope>
    <source>
        <strain evidence="2 3">cv. Gransden 2004</strain>
    </source>
</reference>
<gene>
    <name evidence="2" type="primary">LOC112275951</name>
</gene>
<evidence type="ECO:0000259" key="1">
    <source>
        <dbReference type="PROSITE" id="PS50181"/>
    </source>
</evidence>
<dbReference type="GO" id="GO:0005737">
    <property type="term" value="C:cytoplasm"/>
    <property type="evidence" value="ECO:0000318"/>
    <property type="project" value="GO_Central"/>
</dbReference>
<evidence type="ECO:0000313" key="2">
    <source>
        <dbReference type="EnsemblPlants" id="Pp3c23_18170V3.5"/>
    </source>
</evidence>
<dbReference type="Gramene" id="Pp3c23_18170V3.5">
    <property type="protein sequence ID" value="Pp3c23_18170V3.5"/>
    <property type="gene ID" value="Pp3c23_18170"/>
</dbReference>
<feature type="domain" description="F-box" evidence="1">
    <location>
        <begin position="67"/>
        <end position="114"/>
    </location>
</feature>
<reference evidence="2 3" key="2">
    <citation type="journal article" date="2018" name="Plant J.">
        <title>The Physcomitrella patens chromosome-scale assembly reveals moss genome structure and evolution.</title>
        <authorList>
            <person name="Lang D."/>
            <person name="Ullrich K.K."/>
            <person name="Murat F."/>
            <person name="Fuchs J."/>
            <person name="Jenkins J."/>
            <person name="Haas F.B."/>
            <person name="Piednoel M."/>
            <person name="Gundlach H."/>
            <person name="Van Bel M."/>
            <person name="Meyberg R."/>
            <person name="Vives C."/>
            <person name="Morata J."/>
            <person name="Symeonidi A."/>
            <person name="Hiss M."/>
            <person name="Muchero W."/>
            <person name="Kamisugi Y."/>
            <person name="Saleh O."/>
            <person name="Blanc G."/>
            <person name="Decker E.L."/>
            <person name="van Gessel N."/>
            <person name="Grimwood J."/>
            <person name="Hayes R.D."/>
            <person name="Graham S.W."/>
            <person name="Gunter L.E."/>
            <person name="McDaniel S.F."/>
            <person name="Hoernstein S.N.W."/>
            <person name="Larsson A."/>
            <person name="Li F.W."/>
            <person name="Perroud P.F."/>
            <person name="Phillips J."/>
            <person name="Ranjan P."/>
            <person name="Rokshar D.S."/>
            <person name="Rothfels C.J."/>
            <person name="Schneider L."/>
            <person name="Shu S."/>
            <person name="Stevenson D.W."/>
            <person name="Thummler F."/>
            <person name="Tillich M."/>
            <person name="Villarreal Aguilar J.C."/>
            <person name="Widiez T."/>
            <person name="Wong G.K."/>
            <person name="Wymore A."/>
            <person name="Zhang Y."/>
            <person name="Zimmer A.D."/>
            <person name="Quatrano R.S."/>
            <person name="Mayer K.F.X."/>
            <person name="Goodstein D."/>
            <person name="Casacuberta J.M."/>
            <person name="Vandepoele K."/>
            <person name="Reski R."/>
            <person name="Cuming A.C."/>
            <person name="Tuskan G.A."/>
            <person name="Maumus F."/>
            <person name="Salse J."/>
            <person name="Schmutz J."/>
            <person name="Rensing S.A."/>
        </authorList>
    </citation>
    <scope>NUCLEOTIDE SEQUENCE [LARGE SCALE GENOMIC DNA]</scope>
    <source>
        <strain evidence="2 3">cv. Gransden 2004</strain>
    </source>
</reference>
<dbReference type="OrthoDB" id="10044893at2759"/>
<dbReference type="Proteomes" id="UP000006727">
    <property type="component" value="Chromosome 23"/>
</dbReference>
<sequence>MSLQIIPTEFNHLQSHGSIHVGGIGIIPSPQLSMIGVVDMEVPATSSGDISSAMEDLTVDSKEVGDGSSQTDTTHEALFYVLPYLGLRELLTLETLSRRLRDLIRGDPLSWQQLLVDAPSNKNFTNVELVKLTSRAQGRLQSLSLVKCLKISEEVVEAVLVANPLVHKLGLAGCTGVSAEAILRMVKLQTDRRSPDFPGLVQLRIQGLYGITTEIYNSLLAMMQPSENLSSASTPQYFNRGETSPPFDEDRAIDIEICPKCGGARLVFDCTRPTCQERRNNPLYQCRGCYLCIARCEECGMCIDTTEEENGETFCLESLCQSCWLQSPKCSECNRAGCSYHVSLSRKFEDGSFICDMCLLNSTGPESDE</sequence>
<dbReference type="InterPro" id="IPR036047">
    <property type="entry name" value="F-box-like_dom_sf"/>
</dbReference>
<protein>
    <recommendedName>
        <fullName evidence="1">F-box domain-containing protein</fullName>
    </recommendedName>
</protein>